<name>A0ABV4K7C1_9BACT</name>
<dbReference type="Proteomes" id="UP001568698">
    <property type="component" value="Unassembled WGS sequence"/>
</dbReference>
<organism evidence="1 2">
    <name type="scientific">Pseudodesulfovibrio karagichevae</name>
    <dbReference type="NCBI Taxonomy" id="3239305"/>
    <lineage>
        <taxon>Bacteria</taxon>
        <taxon>Pseudomonadati</taxon>
        <taxon>Thermodesulfobacteriota</taxon>
        <taxon>Desulfovibrionia</taxon>
        <taxon>Desulfovibrionales</taxon>
        <taxon>Desulfovibrionaceae</taxon>
    </lineage>
</organism>
<reference evidence="1 2" key="1">
    <citation type="submission" date="2024-08" db="EMBL/GenBank/DDBJ databases">
        <title>Sulfate-reducing bacteria isolated from formation water of the oil field in Kazakhstan and description of Pseudodesulfovibrio sp.</title>
        <authorList>
            <person name="Bidzhieva S.K."/>
            <person name="Tourova T.P."/>
            <person name="Grouzdev D.S."/>
            <person name="Beletsky A.V."/>
            <person name="Sokolova D.S."/>
            <person name="Samigullina S.R."/>
            <person name="Poltaraus A.B."/>
            <person name="Avtukh A.N."/>
            <person name="Tereshina V.M."/>
            <person name="Zhaparov N.S."/>
            <person name="Mardanov A.V."/>
            <person name="Nazina T.N."/>
        </authorList>
    </citation>
    <scope>NUCLEOTIDE SEQUENCE [LARGE SCALE GENOMIC DNA]</scope>
    <source>
        <strain evidence="1 2">9FUS</strain>
    </source>
</reference>
<keyword evidence="2" id="KW-1185">Reference proteome</keyword>
<evidence type="ECO:0000313" key="2">
    <source>
        <dbReference type="Proteomes" id="UP001568698"/>
    </source>
</evidence>
<dbReference type="RefSeq" id="WP_371388355.1">
    <property type="nucleotide sequence ID" value="NZ_JBGLYH010000106.1"/>
</dbReference>
<dbReference type="EMBL" id="JBGLYH010000106">
    <property type="protein sequence ID" value="MEZ7198878.1"/>
    <property type="molecule type" value="Genomic_DNA"/>
</dbReference>
<gene>
    <name evidence="1" type="ORF">AB6M95_19200</name>
</gene>
<proteinExistence type="predicted"/>
<evidence type="ECO:0000313" key="1">
    <source>
        <dbReference type="EMBL" id="MEZ7198878.1"/>
    </source>
</evidence>
<sequence>MPDTFDWRYLFLPEDSSAPEHRQPPAAPARIGKTLLWACLAVLLGLLLGHPV</sequence>
<protein>
    <submittedName>
        <fullName evidence="1">Uncharacterized protein</fullName>
    </submittedName>
</protein>
<accession>A0ABV4K7C1</accession>
<comment type="caution">
    <text evidence="1">The sequence shown here is derived from an EMBL/GenBank/DDBJ whole genome shotgun (WGS) entry which is preliminary data.</text>
</comment>